<feature type="signal peptide" evidence="1">
    <location>
        <begin position="1"/>
        <end position="29"/>
    </location>
</feature>
<dbReference type="RefSeq" id="WP_267777249.1">
    <property type="nucleotide sequence ID" value="NZ_JAPNKE010000002.1"/>
</dbReference>
<keyword evidence="3" id="KW-1185">Reference proteome</keyword>
<gene>
    <name evidence="2" type="ORF">OV079_49185</name>
</gene>
<proteinExistence type="predicted"/>
<feature type="chain" id="PRO_5040965499" evidence="1">
    <location>
        <begin position="30"/>
        <end position="161"/>
    </location>
</feature>
<evidence type="ECO:0000313" key="3">
    <source>
        <dbReference type="Proteomes" id="UP001150924"/>
    </source>
</evidence>
<name>A0A9X3F2E4_9BACT</name>
<reference evidence="2" key="1">
    <citation type="submission" date="2022-11" db="EMBL/GenBank/DDBJ databases">
        <title>Minimal conservation of predation-associated metabolite biosynthetic gene clusters underscores biosynthetic potential of Myxococcota including descriptions for ten novel species: Archangium lansinium sp. nov., Myxococcus landrumus sp. nov., Nannocystis bai.</title>
        <authorList>
            <person name="Ahearne A."/>
            <person name="Stevens C."/>
            <person name="Phillips K."/>
        </authorList>
    </citation>
    <scope>NUCLEOTIDE SEQUENCE</scope>
    <source>
        <strain evidence="2">Na p29</strain>
    </source>
</reference>
<dbReference type="AlphaFoldDB" id="A0A9X3F2E4"/>
<dbReference type="Proteomes" id="UP001150924">
    <property type="component" value="Unassembled WGS sequence"/>
</dbReference>
<evidence type="ECO:0000313" key="2">
    <source>
        <dbReference type="EMBL" id="MCY1013374.1"/>
    </source>
</evidence>
<accession>A0A9X3F2E4</accession>
<dbReference type="PROSITE" id="PS51257">
    <property type="entry name" value="PROKAR_LIPOPROTEIN"/>
    <property type="match status" value="1"/>
</dbReference>
<dbReference type="EMBL" id="JAPNKE010000002">
    <property type="protein sequence ID" value="MCY1013374.1"/>
    <property type="molecule type" value="Genomic_DNA"/>
</dbReference>
<keyword evidence="1" id="KW-0732">Signal</keyword>
<organism evidence="2 3">
    <name type="scientific">Nannocystis pusilla</name>
    <dbReference type="NCBI Taxonomy" id="889268"/>
    <lineage>
        <taxon>Bacteria</taxon>
        <taxon>Pseudomonadati</taxon>
        <taxon>Myxococcota</taxon>
        <taxon>Polyangia</taxon>
        <taxon>Nannocystales</taxon>
        <taxon>Nannocystaceae</taxon>
        <taxon>Nannocystis</taxon>
    </lineage>
</organism>
<sequence>MITKRTGNRARSLCSDVSLAFVLSSSIFACQNEGEDCVTFGPRAEALVPEDAVFCGASSIPDDIKHKDNIAACLTKHLQDCTSAWGRFLVPHQNDIYLAIYYVIVNDSCEATVLVALDPEAPDDAFTEVTCKKLEATGDGGSVSTSECGAKIAYPRCDTSS</sequence>
<comment type="caution">
    <text evidence="2">The sequence shown here is derived from an EMBL/GenBank/DDBJ whole genome shotgun (WGS) entry which is preliminary data.</text>
</comment>
<protein>
    <submittedName>
        <fullName evidence="2">Uncharacterized protein</fullName>
    </submittedName>
</protein>
<evidence type="ECO:0000256" key="1">
    <source>
        <dbReference type="SAM" id="SignalP"/>
    </source>
</evidence>